<sequence>MSESLLYGYFLDSWLDGTASEELLRVAVSCGDLTQEEADKIMSYPWGAWNE</sequence>
<proteinExistence type="predicted"/>
<name>A0A5P8PHR4_9CAUD</name>
<dbReference type="Proteomes" id="UP000325623">
    <property type="component" value="Segment"/>
</dbReference>
<dbReference type="Gene3D" id="1.10.10.1530">
    <property type="match status" value="1"/>
</dbReference>
<dbReference type="EMBL" id="MN176219">
    <property type="protein sequence ID" value="QFR56243.1"/>
    <property type="molecule type" value="Genomic_DNA"/>
</dbReference>
<organism evidence="1 2">
    <name type="scientific">Bacillus phage 000TH010</name>
    <dbReference type="NCBI Taxonomy" id="2601652"/>
    <lineage>
        <taxon>Viruses</taxon>
        <taxon>Duplodnaviria</taxon>
        <taxon>Heunggongvirae</taxon>
        <taxon>Uroviricota</taxon>
        <taxon>Caudoviricetes</taxon>
        <taxon>Trautnerviridae</taxon>
        <taxon>Polsinellivirinae</taxon>
        <taxon>Rivavirus</taxon>
        <taxon>Rivavirus rv000TH010</taxon>
    </lineage>
</organism>
<keyword evidence="2" id="KW-1185">Reference proteome</keyword>
<reference evidence="1 2" key="1">
    <citation type="submission" date="2019-07" db="EMBL/GenBank/DDBJ databases">
        <authorList>
            <person name="Tomko B.E."/>
            <person name="Krukonis G.P."/>
            <person name="Delesalle V.A."/>
        </authorList>
    </citation>
    <scope>NUCLEOTIDE SEQUENCE [LARGE SCALE GENOMIC DNA]</scope>
</reference>
<dbReference type="RefSeq" id="YP_010644341.1">
    <property type="nucleotide sequence ID" value="NC_070624.1"/>
</dbReference>
<protein>
    <submittedName>
        <fullName evidence="1">Putative chaperone</fullName>
    </submittedName>
</protein>
<accession>A0A5P8PHR4</accession>
<evidence type="ECO:0000313" key="2">
    <source>
        <dbReference type="Proteomes" id="UP000325623"/>
    </source>
</evidence>
<dbReference type="Pfam" id="PF20787">
    <property type="entry name" value="SPP1_GP23-1"/>
    <property type="match status" value="1"/>
</dbReference>
<dbReference type="InterPro" id="IPR049471">
    <property type="entry name" value="SPP1_GP23.1-like"/>
</dbReference>
<dbReference type="KEGG" id="vg:77850565"/>
<evidence type="ECO:0000313" key="1">
    <source>
        <dbReference type="EMBL" id="QFR56243.1"/>
    </source>
</evidence>
<gene>
    <name evidence="1" type="primary">30</name>
    <name evidence="1" type="ORF">000TH010_30</name>
</gene>
<dbReference type="GeneID" id="77850565"/>